<comment type="similarity">
    <text evidence="2">Belongs to the bacterial solute-binding protein 5 family.</text>
</comment>
<name>A0ABQ6YWP3_9ENTE</name>
<dbReference type="EMBL" id="MAEL01000054">
    <property type="protein sequence ID" value="KAF1301962.1"/>
    <property type="molecule type" value="Genomic_DNA"/>
</dbReference>
<keyword evidence="3" id="KW-0813">Transport</keyword>
<dbReference type="InterPro" id="IPR000914">
    <property type="entry name" value="SBP_5_dom"/>
</dbReference>
<evidence type="ECO:0000259" key="5">
    <source>
        <dbReference type="Pfam" id="PF00496"/>
    </source>
</evidence>
<protein>
    <submittedName>
        <fullName evidence="6">Peptide ABC transporter substrate-binding protein</fullName>
    </submittedName>
</protein>
<dbReference type="PROSITE" id="PS51257">
    <property type="entry name" value="PROKAR_LIPOPROTEIN"/>
    <property type="match status" value="1"/>
</dbReference>
<keyword evidence="7" id="KW-1185">Reference proteome</keyword>
<comment type="caution">
    <text evidence="6">The sequence shown here is derived from an EMBL/GenBank/DDBJ whole genome shotgun (WGS) entry which is preliminary data.</text>
</comment>
<dbReference type="InterPro" id="IPR039424">
    <property type="entry name" value="SBP_5"/>
</dbReference>
<organism evidence="6 7">
    <name type="scientific">Candidatus Enterococcus willemsii</name>
    <dbReference type="NCBI Taxonomy" id="1857215"/>
    <lineage>
        <taxon>Bacteria</taxon>
        <taxon>Bacillati</taxon>
        <taxon>Bacillota</taxon>
        <taxon>Bacilli</taxon>
        <taxon>Lactobacillales</taxon>
        <taxon>Enterococcaceae</taxon>
        <taxon>Enterococcus</taxon>
    </lineage>
</organism>
<feature type="domain" description="Solute-binding protein family 5" evidence="5">
    <location>
        <begin position="79"/>
        <end position="464"/>
    </location>
</feature>
<dbReference type="Proteomes" id="UP000782705">
    <property type="component" value="Unassembled WGS sequence"/>
</dbReference>
<evidence type="ECO:0000256" key="2">
    <source>
        <dbReference type="ARBA" id="ARBA00005695"/>
    </source>
</evidence>
<evidence type="ECO:0000313" key="7">
    <source>
        <dbReference type="Proteomes" id="UP000782705"/>
    </source>
</evidence>
<dbReference type="RefSeq" id="WP_161902943.1">
    <property type="nucleotide sequence ID" value="NZ_MAEL01000054.1"/>
</dbReference>
<dbReference type="InterPro" id="IPR030678">
    <property type="entry name" value="Peptide/Ni-bd"/>
</dbReference>
<accession>A0ABQ6YWP3</accession>
<dbReference type="SUPFAM" id="SSF53850">
    <property type="entry name" value="Periplasmic binding protein-like II"/>
    <property type="match status" value="1"/>
</dbReference>
<dbReference type="PANTHER" id="PTHR30290">
    <property type="entry name" value="PERIPLASMIC BINDING COMPONENT OF ABC TRANSPORTER"/>
    <property type="match status" value="1"/>
</dbReference>
<evidence type="ECO:0000256" key="3">
    <source>
        <dbReference type="ARBA" id="ARBA00022448"/>
    </source>
</evidence>
<proteinExistence type="inferred from homology"/>
<evidence type="ECO:0000256" key="1">
    <source>
        <dbReference type="ARBA" id="ARBA00004196"/>
    </source>
</evidence>
<dbReference type="Gene3D" id="3.40.190.10">
    <property type="entry name" value="Periplasmic binding protein-like II"/>
    <property type="match status" value="1"/>
</dbReference>
<comment type="subcellular location">
    <subcellularLocation>
        <location evidence="1">Cell envelope</location>
    </subcellularLocation>
</comment>
<dbReference type="CDD" id="cd08504">
    <property type="entry name" value="PBP2_OppA"/>
    <property type="match status" value="1"/>
</dbReference>
<reference evidence="6 7" key="1">
    <citation type="submission" date="2016-06" db="EMBL/GenBank/DDBJ databases">
        <title>Four novel species of enterococci isolated from chicken manure.</title>
        <authorList>
            <person name="Van Tyne D."/>
        </authorList>
    </citation>
    <scope>NUCLEOTIDE SEQUENCE [LARGE SCALE GENOMIC DNA]</scope>
    <source>
        <strain evidence="6 7">CU12B</strain>
    </source>
</reference>
<evidence type="ECO:0000256" key="4">
    <source>
        <dbReference type="ARBA" id="ARBA00022729"/>
    </source>
</evidence>
<dbReference type="Pfam" id="PF00496">
    <property type="entry name" value="SBP_bac_5"/>
    <property type="match status" value="1"/>
</dbReference>
<sequence>MKKLGFSMVMVTLLLAGCTSKQKENTSESTSSKAPSQEIAVVVDQEMSSMDSALATDTYSITAINNVMEGLYRLTENNELEPAGAKSLPQVSEDGLTYTIQLNEHATWSDGSPVTADDYVFAWRKAVTPETKAEYGYLFEPVKHATDILAGQLAPEELGIKAVSEHELTIELEKTTPYFDSLLAFPTFFPQNEAFVTEQGDSYGKNSENLIYNGPFTLADFDGPGTDTSWTYLKNEDYWDKDTVQLTKIDNQVVKESSTSVNLFETGQADDILLTGELAKQYKDNEAFVTIKKAGTTYLSYNQTEATFKNENMRKAISYVFDREAIVNQLLGDGSIAPTGLVPSGMSYSPTTDEDFAVEAGGNLTMNIDEAKKLWQTAQKELGITNLTLKLVAYDTDSIKKVAEYLQSSIEENLEGIKVELSVVPVSVAIEYGQSTNFDLFLFGWTADYADPSSFLELFTTDSVYNYGKYTNPKYDQFVAAAKKADLNQLEQRWDNYIQAEKTLMQDMGVSPLIQKSEARLRNPALKGIISHSAGAQFDYKYAYLEE</sequence>
<dbReference type="PANTHER" id="PTHR30290:SF10">
    <property type="entry name" value="PERIPLASMIC OLIGOPEPTIDE-BINDING PROTEIN-RELATED"/>
    <property type="match status" value="1"/>
</dbReference>
<evidence type="ECO:0000313" key="6">
    <source>
        <dbReference type="EMBL" id="KAF1301962.1"/>
    </source>
</evidence>
<dbReference type="PIRSF" id="PIRSF002741">
    <property type="entry name" value="MppA"/>
    <property type="match status" value="1"/>
</dbReference>
<keyword evidence="4" id="KW-0732">Signal</keyword>
<dbReference type="Gene3D" id="3.90.76.10">
    <property type="entry name" value="Dipeptide-binding Protein, Domain 1"/>
    <property type="match status" value="1"/>
</dbReference>
<gene>
    <name evidence="6" type="ORF">BAU17_00920</name>
</gene>
<dbReference type="Gene3D" id="3.10.105.10">
    <property type="entry name" value="Dipeptide-binding Protein, Domain 3"/>
    <property type="match status" value="1"/>
</dbReference>